<organism evidence="3 4">
    <name type="scientific">Pontiella desulfatans</name>
    <dbReference type="NCBI Taxonomy" id="2750659"/>
    <lineage>
        <taxon>Bacteria</taxon>
        <taxon>Pseudomonadati</taxon>
        <taxon>Kiritimatiellota</taxon>
        <taxon>Kiritimatiellia</taxon>
        <taxon>Kiritimatiellales</taxon>
        <taxon>Pontiellaceae</taxon>
        <taxon>Pontiella</taxon>
    </lineage>
</organism>
<evidence type="ECO:0000313" key="3">
    <source>
        <dbReference type="EMBL" id="VGO13355.1"/>
    </source>
</evidence>
<feature type="compositionally biased region" description="Basic residues" evidence="1">
    <location>
        <begin position="372"/>
        <end position="384"/>
    </location>
</feature>
<dbReference type="Gene3D" id="3.50.50.60">
    <property type="entry name" value="FAD/NAD(P)-binding domain"/>
    <property type="match status" value="2"/>
</dbReference>
<dbReference type="NCBIfam" id="TIGR00275">
    <property type="entry name" value="aminoacetone oxidase family FAD-binding enzyme"/>
    <property type="match status" value="1"/>
</dbReference>
<dbReference type="Gene3D" id="2.40.30.10">
    <property type="entry name" value="Translation factors"/>
    <property type="match status" value="1"/>
</dbReference>
<dbReference type="InterPro" id="IPR036188">
    <property type="entry name" value="FAD/NAD-bd_sf"/>
</dbReference>
<name>A0A6C2U0F6_PONDE</name>
<dbReference type="InterPro" id="IPR004792">
    <property type="entry name" value="BaiN-like"/>
</dbReference>
<dbReference type="Pfam" id="PF03486">
    <property type="entry name" value="HI0933_like"/>
    <property type="match status" value="1"/>
</dbReference>
<dbReference type="PRINTS" id="PR00411">
    <property type="entry name" value="PNDRDTASEI"/>
</dbReference>
<keyword evidence="4" id="KW-1185">Reference proteome</keyword>
<accession>A0A6C2U0F6</accession>
<evidence type="ECO:0000256" key="1">
    <source>
        <dbReference type="SAM" id="MobiDB-lite"/>
    </source>
</evidence>
<gene>
    <name evidence="3" type="ORF">PDESU_01911</name>
</gene>
<protein>
    <recommendedName>
        <fullName evidence="2">RsdA/BaiN/AoA(So)-like Rossmann fold-like domain-containing protein</fullName>
    </recommendedName>
</protein>
<feature type="region of interest" description="Disordered" evidence="1">
    <location>
        <begin position="349"/>
        <end position="384"/>
    </location>
</feature>
<evidence type="ECO:0000313" key="4">
    <source>
        <dbReference type="Proteomes" id="UP000366872"/>
    </source>
</evidence>
<evidence type="ECO:0000259" key="2">
    <source>
        <dbReference type="Pfam" id="PF03486"/>
    </source>
</evidence>
<dbReference type="AlphaFoldDB" id="A0A6C2U0F6"/>
<dbReference type="PANTHER" id="PTHR42887:SF2">
    <property type="entry name" value="OS12G0638800 PROTEIN"/>
    <property type="match status" value="1"/>
</dbReference>
<feature type="domain" description="RsdA/BaiN/AoA(So)-like Rossmann fold-like" evidence="2">
    <location>
        <begin position="5"/>
        <end position="339"/>
    </location>
</feature>
<dbReference type="InterPro" id="IPR057661">
    <property type="entry name" value="RsdA/BaiN/AoA(So)_Rossmann"/>
</dbReference>
<dbReference type="RefSeq" id="WP_136078931.1">
    <property type="nucleotide sequence ID" value="NZ_CAAHFG010000001.1"/>
</dbReference>
<dbReference type="Proteomes" id="UP000366872">
    <property type="component" value="Unassembled WGS sequence"/>
</dbReference>
<dbReference type="PANTHER" id="PTHR42887">
    <property type="entry name" value="OS12G0638800 PROTEIN"/>
    <property type="match status" value="1"/>
</dbReference>
<sequence length="384" mass="41170">MSKTDLVIIGGGAAGLMAGAAAGELGLKTLVLERKHKPGRKLLMCGNARCNLTTNISEERMLQMFGDPVGPFLEPSIRAFTPSMLQRWFALSGLKTVVKAGNKVYPHTERASDVLNLFTDLLRDGNVSLACSAVVQALEKTKNGFRISTDNFVVEGNYVLVATGGVSYPKTGSVGDGQEWAKKLGHSLEPFRPGLVGFEVEPSVIKGRVGKVYEKVLVDVVVDGRKVAETRGVYEIEKWGIGGTALTDASRHVARGNFGSYSLVVHIQDGKAEEIRPLGTRSIKEAMVTVGGVALNEIDPQTMESGKCPGLYFSGEVLDVDGPTGGYNLQAAFSTARLAVSAIGKRCGKGALPQPRAAESRPHNPRRDARAHPHGKPSRPRRRK</sequence>
<feature type="compositionally biased region" description="Basic and acidic residues" evidence="1">
    <location>
        <begin position="358"/>
        <end position="371"/>
    </location>
</feature>
<reference evidence="3 4" key="1">
    <citation type="submission" date="2019-04" db="EMBL/GenBank/DDBJ databases">
        <authorList>
            <person name="Van Vliet M D."/>
        </authorList>
    </citation>
    <scope>NUCLEOTIDE SEQUENCE [LARGE SCALE GENOMIC DNA]</scope>
    <source>
        <strain evidence="3 4">F1</strain>
    </source>
</reference>
<dbReference type="SUPFAM" id="SSF51905">
    <property type="entry name" value="FAD/NAD(P)-binding domain"/>
    <property type="match status" value="1"/>
</dbReference>
<proteinExistence type="predicted"/>
<dbReference type="EMBL" id="CAAHFG010000001">
    <property type="protein sequence ID" value="VGO13355.1"/>
    <property type="molecule type" value="Genomic_DNA"/>
</dbReference>